<reference evidence="3" key="1">
    <citation type="submission" date="2022-06" db="EMBL/GenBank/DDBJ databases">
        <title>Genome Sequence of Candolleomyces eurysporus.</title>
        <authorList>
            <person name="Buettner E."/>
        </authorList>
    </citation>
    <scope>NUCLEOTIDE SEQUENCE</scope>
    <source>
        <strain evidence="3">VTCC 930004</strain>
    </source>
</reference>
<accession>A0A9W8JJN1</accession>
<gene>
    <name evidence="3" type="ORF">H1R20_g5038</name>
</gene>
<keyword evidence="1" id="KW-0175">Coiled coil</keyword>
<dbReference type="EMBL" id="JANBPK010000784">
    <property type="protein sequence ID" value="KAJ2932043.1"/>
    <property type="molecule type" value="Genomic_DNA"/>
</dbReference>
<dbReference type="OrthoDB" id="3365698at2759"/>
<evidence type="ECO:0000256" key="1">
    <source>
        <dbReference type="SAM" id="Coils"/>
    </source>
</evidence>
<evidence type="ECO:0000313" key="3">
    <source>
        <dbReference type="EMBL" id="KAJ2932043.1"/>
    </source>
</evidence>
<feature type="non-terminal residue" evidence="3">
    <location>
        <position position="615"/>
    </location>
</feature>
<proteinExistence type="predicted"/>
<feature type="coiled-coil region" evidence="1">
    <location>
        <begin position="49"/>
        <end position="76"/>
    </location>
</feature>
<keyword evidence="4" id="KW-1185">Reference proteome</keyword>
<evidence type="ECO:0000313" key="4">
    <source>
        <dbReference type="Proteomes" id="UP001140091"/>
    </source>
</evidence>
<evidence type="ECO:0000259" key="2">
    <source>
        <dbReference type="PROSITE" id="PS50181"/>
    </source>
</evidence>
<dbReference type="InterPro" id="IPR001810">
    <property type="entry name" value="F-box_dom"/>
</dbReference>
<organism evidence="3 4">
    <name type="scientific">Candolleomyces eurysporus</name>
    <dbReference type="NCBI Taxonomy" id="2828524"/>
    <lineage>
        <taxon>Eukaryota</taxon>
        <taxon>Fungi</taxon>
        <taxon>Dikarya</taxon>
        <taxon>Basidiomycota</taxon>
        <taxon>Agaricomycotina</taxon>
        <taxon>Agaricomycetes</taxon>
        <taxon>Agaricomycetidae</taxon>
        <taxon>Agaricales</taxon>
        <taxon>Agaricineae</taxon>
        <taxon>Psathyrellaceae</taxon>
        <taxon>Candolleomyces</taxon>
    </lineage>
</organism>
<protein>
    <recommendedName>
        <fullName evidence="2">F-box domain-containing protein</fullName>
    </recommendedName>
</protein>
<dbReference type="Proteomes" id="UP001140091">
    <property type="component" value="Unassembled WGS sequence"/>
</dbReference>
<name>A0A9W8JJN1_9AGAR</name>
<dbReference type="AlphaFoldDB" id="A0A9W8JJN1"/>
<sequence>MAGQCSEARLPGTLVDEPTSHLDFLDHYLSTNDAPSGGVDEQQAISTYLARPRQRLQDVSKEIRDLEDRLADLQRRRAPIVTHIQKYRVISSFIRRLPDDIIREIFRRCLSTERYPVAHVAEAPLLLTIVCKRWREIALHMPELWSKAHIIVNSFEAIQLSPDDIDDKHREFYTTIKAEEDSKYAFLRTYLGRAGSLPLYLSIHDDFSFSTPAPMVTSSAMKWLLSLLPRIKSIRWDAKPDAAKYLGTFPAEAFSELEELKTRWWDSYGVRLGGELPPLFLAPKLRDVEFWGSPTRLPKPLRWNQLTGLSMHSKWGASYNDAPDIPFVVELLSACSKLQTLTITLKGLQSTTSDNTSLVPRGADTHQLSLPLTSLWSLRLYFWGDIDGFLKMLYVPKLSELCLRGYDTCPGSSTSLPTFVDSHSYCLSSIERLDIIAQGYPHLTLVKCLEQLPCLRHFVILDPPTTYRQSEYVDEEDWIGFCGDLLVRMTPRKPEISLSSNDLDGVMITSLRGFPCLCPFIQRFDFYECDNYRLNRHLTLDTVVRFVAGKWDVSQQYPDLVSRLRYITVPTRTLPEKKVLRGLKEWREKAGLVVKIAHQFIDVSRRFPTFEDDQD</sequence>
<dbReference type="Gene3D" id="1.20.1280.50">
    <property type="match status" value="1"/>
</dbReference>
<dbReference type="PROSITE" id="PS50181">
    <property type="entry name" value="FBOX"/>
    <property type="match status" value="1"/>
</dbReference>
<comment type="caution">
    <text evidence="3">The sequence shown here is derived from an EMBL/GenBank/DDBJ whole genome shotgun (WGS) entry which is preliminary data.</text>
</comment>
<feature type="domain" description="F-box" evidence="2">
    <location>
        <begin position="91"/>
        <end position="148"/>
    </location>
</feature>